<evidence type="ECO:0000313" key="2">
    <source>
        <dbReference type="EMBL" id="KAF6039148.1"/>
    </source>
</evidence>
<dbReference type="EMBL" id="VXIV02000301">
    <property type="protein sequence ID" value="KAF6039148.1"/>
    <property type="molecule type" value="Genomic_DNA"/>
</dbReference>
<feature type="transmembrane region" description="Helical" evidence="1">
    <location>
        <begin position="6"/>
        <end position="28"/>
    </location>
</feature>
<comment type="caution">
    <text evidence="2">The sequence shown here is derived from an EMBL/GenBank/DDBJ whole genome shotgun (WGS) entry which is preliminary data.</text>
</comment>
<dbReference type="Proteomes" id="UP000593567">
    <property type="component" value="Unassembled WGS sequence"/>
</dbReference>
<dbReference type="InterPro" id="IPR027417">
    <property type="entry name" value="P-loop_NTPase"/>
</dbReference>
<accession>A0A7J7KLX3</accession>
<dbReference type="SUPFAM" id="SSF52540">
    <property type="entry name" value="P-loop containing nucleoside triphosphate hydrolases"/>
    <property type="match status" value="1"/>
</dbReference>
<keyword evidence="1" id="KW-0472">Membrane</keyword>
<dbReference type="Gene3D" id="3.40.50.300">
    <property type="entry name" value="P-loop containing nucleotide triphosphate hydrolases"/>
    <property type="match status" value="1"/>
</dbReference>
<dbReference type="OrthoDB" id="5912733at2759"/>
<organism evidence="2 3">
    <name type="scientific">Bugula neritina</name>
    <name type="common">Brown bryozoan</name>
    <name type="synonym">Sertularia neritina</name>
    <dbReference type="NCBI Taxonomy" id="10212"/>
    <lineage>
        <taxon>Eukaryota</taxon>
        <taxon>Metazoa</taxon>
        <taxon>Spiralia</taxon>
        <taxon>Lophotrochozoa</taxon>
        <taxon>Bryozoa</taxon>
        <taxon>Gymnolaemata</taxon>
        <taxon>Cheilostomatida</taxon>
        <taxon>Flustrina</taxon>
        <taxon>Buguloidea</taxon>
        <taxon>Bugulidae</taxon>
        <taxon>Bugula</taxon>
    </lineage>
</organism>
<sequence>MSAWNAYTFQAYISVVLYLFHLVLYVLLRICQLISWRIAGIQSHLDRCKVGEEYETSAQLLKVWSRSKPTPFTILYQRHFLSTHVKFVHPEYSLQKHITLMTVTDKEAIFCVPSPEVNVLDVRKWPFLFEAMHQAANYILIMPVSSLIRLSKVIGEPTTKVVWIHHPGRCGSTAVAQAFNALPDVTCISEPQCCFSLNQVYKYKNFGIWDKKPEFSEQYMETFYAAICLLLKPSQTDASVVIVKGSPTVATADMKLLPKLFPKFKNIFMYREIEKQVTSIYNLLAKVELPSDVTSYIATNKILSRMFPSIRPLGFMYNSCDDKTHLEYIFKKDNVPKPCELRFFGFILNWAEICFHFREHNEQVPSSQAMPAFKYEHWLSNRMKYLQTLFRYINLELTDERYELITEVLAEDSQKGTYMGRDKTCSVEISAEMIKRANVYLQFYDLSSWGDPFTLPNTVTCH</sequence>
<evidence type="ECO:0008006" key="4">
    <source>
        <dbReference type="Google" id="ProtNLM"/>
    </source>
</evidence>
<gene>
    <name evidence="2" type="ORF">EB796_002546</name>
</gene>
<dbReference type="AlphaFoldDB" id="A0A7J7KLX3"/>
<reference evidence="2" key="1">
    <citation type="submission" date="2020-06" db="EMBL/GenBank/DDBJ databases">
        <title>Draft genome of Bugula neritina, a colonial animal packing powerful symbionts and potential medicines.</title>
        <authorList>
            <person name="Rayko M."/>
        </authorList>
    </citation>
    <scope>NUCLEOTIDE SEQUENCE [LARGE SCALE GENOMIC DNA]</scope>
    <source>
        <strain evidence="2">Kwan_BN1</strain>
    </source>
</reference>
<protein>
    <recommendedName>
        <fullName evidence="4">Sulfotransferase domain-containing protein</fullName>
    </recommendedName>
</protein>
<name>A0A7J7KLX3_BUGNE</name>
<dbReference type="PANTHER" id="PTHR33844">
    <property type="entry name" value="SULFOTRANSFER_1 DOMAIN-CONTAINING PROTEIN"/>
    <property type="match status" value="1"/>
</dbReference>
<keyword evidence="1" id="KW-1133">Transmembrane helix</keyword>
<keyword evidence="1" id="KW-0812">Transmembrane</keyword>
<proteinExistence type="predicted"/>
<keyword evidence="3" id="KW-1185">Reference proteome</keyword>
<dbReference type="PANTHER" id="PTHR33844:SF1">
    <property type="entry name" value="SULFOTRANSFERASE DOMAIN-CONTAINING PROTEIN"/>
    <property type="match status" value="1"/>
</dbReference>
<evidence type="ECO:0000256" key="1">
    <source>
        <dbReference type="SAM" id="Phobius"/>
    </source>
</evidence>
<evidence type="ECO:0000313" key="3">
    <source>
        <dbReference type="Proteomes" id="UP000593567"/>
    </source>
</evidence>